<dbReference type="InterPro" id="IPR016181">
    <property type="entry name" value="Acyl_CoA_acyltransferase"/>
</dbReference>
<keyword evidence="3" id="KW-1185">Reference proteome</keyword>
<dbReference type="NCBIfam" id="TIGR03585">
    <property type="entry name" value="PseH"/>
    <property type="match status" value="1"/>
</dbReference>
<dbReference type="PANTHER" id="PTHR43415">
    <property type="entry name" value="SPERMIDINE N(1)-ACETYLTRANSFERASE"/>
    <property type="match status" value="1"/>
</dbReference>
<dbReference type="Gene3D" id="3.40.630.30">
    <property type="match status" value="1"/>
</dbReference>
<gene>
    <name evidence="2" type="ORF">J2S76_003437</name>
</gene>
<accession>A0ABU0DL09</accession>
<dbReference type="Pfam" id="PF13302">
    <property type="entry name" value="Acetyltransf_3"/>
    <property type="match status" value="1"/>
</dbReference>
<name>A0ABU0DL09_9HYPH</name>
<proteinExistence type="predicted"/>
<dbReference type="RefSeq" id="WP_307062303.1">
    <property type="nucleotide sequence ID" value="NZ_JAUSUH010000008.1"/>
</dbReference>
<dbReference type="InterPro" id="IPR020036">
    <property type="entry name" value="PseH"/>
</dbReference>
<dbReference type="SUPFAM" id="SSF55729">
    <property type="entry name" value="Acyl-CoA N-acyltransferases (Nat)"/>
    <property type="match status" value="1"/>
</dbReference>
<dbReference type="Proteomes" id="UP001238467">
    <property type="component" value="Unassembled WGS sequence"/>
</dbReference>
<dbReference type="EMBL" id="JAUSUH010000008">
    <property type="protein sequence ID" value="MDQ0349003.1"/>
    <property type="molecule type" value="Genomic_DNA"/>
</dbReference>
<reference evidence="2 3" key="1">
    <citation type="submission" date="2023-07" db="EMBL/GenBank/DDBJ databases">
        <title>Genomic Encyclopedia of Type Strains, Phase IV (KMG-IV): sequencing the most valuable type-strain genomes for metagenomic binning, comparative biology and taxonomic classification.</title>
        <authorList>
            <person name="Goeker M."/>
        </authorList>
    </citation>
    <scope>NUCLEOTIDE SEQUENCE [LARGE SCALE GENOMIC DNA]</scope>
    <source>
        <strain evidence="2 3">DSM 1277</strain>
    </source>
</reference>
<evidence type="ECO:0000313" key="3">
    <source>
        <dbReference type="Proteomes" id="UP001238467"/>
    </source>
</evidence>
<evidence type="ECO:0000313" key="2">
    <source>
        <dbReference type="EMBL" id="MDQ0349003.1"/>
    </source>
</evidence>
<dbReference type="PROSITE" id="PS51186">
    <property type="entry name" value="GNAT"/>
    <property type="match status" value="1"/>
</dbReference>
<dbReference type="PANTHER" id="PTHR43415:SF3">
    <property type="entry name" value="GNAT-FAMILY ACETYLTRANSFERASE"/>
    <property type="match status" value="1"/>
</dbReference>
<protein>
    <submittedName>
        <fullName evidence="2">UDP-4-amino-4, 6-dideoxy-N-acetyl-beta-L-altrosamine N-acetyltransferase</fullName>
    </submittedName>
</protein>
<dbReference type="InterPro" id="IPR000182">
    <property type="entry name" value="GNAT_dom"/>
</dbReference>
<comment type="caution">
    <text evidence="2">The sequence shown here is derived from an EMBL/GenBank/DDBJ whole genome shotgun (WGS) entry which is preliminary data.</text>
</comment>
<sequence length="173" mass="19166">MAETCTVRPLTADDLPTLLAWRNHPDVRRAMFTQHEISPSEHEAWFAHAPSYCARLIVEEGPTTIGFAQFNNVAPDGVSDWGFYARPGRPKGTGTKLGQAALGHAFDTLKLHKVYAQVMTGNLASLALHRRLGFIEEGLLRDQKLIHGAHHSLVHFGLLQHEWRAGGTVRSTI</sequence>
<evidence type="ECO:0000259" key="1">
    <source>
        <dbReference type="PROSITE" id="PS51186"/>
    </source>
</evidence>
<organism evidence="2 3">
    <name type="scientific">Ancylobacter vacuolatus</name>
    <dbReference type="NCBI Taxonomy" id="223389"/>
    <lineage>
        <taxon>Bacteria</taxon>
        <taxon>Pseudomonadati</taxon>
        <taxon>Pseudomonadota</taxon>
        <taxon>Alphaproteobacteria</taxon>
        <taxon>Hyphomicrobiales</taxon>
        <taxon>Xanthobacteraceae</taxon>
        <taxon>Ancylobacter</taxon>
    </lineage>
</organism>
<feature type="domain" description="N-acetyltransferase" evidence="1">
    <location>
        <begin position="5"/>
        <end position="160"/>
    </location>
</feature>